<dbReference type="AlphaFoldDB" id="A0A1M6R7Z9"/>
<gene>
    <name evidence="2" type="ORF">SAMN02745136_02182</name>
</gene>
<keyword evidence="1" id="KW-0472">Membrane</keyword>
<reference evidence="2 3" key="1">
    <citation type="submission" date="2016-11" db="EMBL/GenBank/DDBJ databases">
        <authorList>
            <person name="Jaros S."/>
            <person name="Januszkiewicz K."/>
            <person name="Wedrychowicz H."/>
        </authorList>
    </citation>
    <scope>NUCLEOTIDE SEQUENCE [LARGE SCALE GENOMIC DNA]</scope>
    <source>
        <strain evidence="2 3">DSM 15929</strain>
    </source>
</reference>
<keyword evidence="1" id="KW-0812">Transmembrane</keyword>
<accession>A0A1M6R7Z9</accession>
<sequence length="248" mass="28239">MGTKMRKLFDYFLIFVALIITLLFYFNFDLEGILWDRREQTVISTDQLKADTTVDYIGLTAGDDIPLLKTGQDWENVLNYSTYVTVVPVSIKKTNVYSLATWVGYFKKRSSGADGRRLAEAEKNIFDYSADYNPYYIIELQDGTRLLAQMTRGIAKQIENGKKVKLPLGQKVGITKTAKTLLKPICEKLDVTSEGVLYTIDNNWSSKNADNIMFGKYAIAFVGWILLSIILQTIADKIIPKHKEKYDI</sequence>
<dbReference type="Proteomes" id="UP000184386">
    <property type="component" value="Unassembled WGS sequence"/>
</dbReference>
<keyword evidence="1" id="KW-1133">Transmembrane helix</keyword>
<feature type="transmembrane region" description="Helical" evidence="1">
    <location>
        <begin position="9"/>
        <end position="28"/>
    </location>
</feature>
<dbReference type="RefSeq" id="WP_073275691.1">
    <property type="nucleotide sequence ID" value="NZ_FRAC01000010.1"/>
</dbReference>
<name>A0A1M6R7Z9_9FIRM</name>
<protein>
    <submittedName>
        <fullName evidence="2">Uncharacterized protein</fullName>
    </submittedName>
</protein>
<evidence type="ECO:0000256" key="1">
    <source>
        <dbReference type="SAM" id="Phobius"/>
    </source>
</evidence>
<proteinExistence type="predicted"/>
<dbReference type="OrthoDB" id="2037232at2"/>
<evidence type="ECO:0000313" key="2">
    <source>
        <dbReference type="EMBL" id="SHK28583.1"/>
    </source>
</evidence>
<feature type="transmembrane region" description="Helical" evidence="1">
    <location>
        <begin position="214"/>
        <end position="235"/>
    </location>
</feature>
<evidence type="ECO:0000313" key="3">
    <source>
        <dbReference type="Proteomes" id="UP000184386"/>
    </source>
</evidence>
<keyword evidence="3" id="KW-1185">Reference proteome</keyword>
<organism evidence="2 3">
    <name type="scientific">Anaerocolumna jejuensis DSM 15929</name>
    <dbReference type="NCBI Taxonomy" id="1121322"/>
    <lineage>
        <taxon>Bacteria</taxon>
        <taxon>Bacillati</taxon>
        <taxon>Bacillota</taxon>
        <taxon>Clostridia</taxon>
        <taxon>Lachnospirales</taxon>
        <taxon>Lachnospiraceae</taxon>
        <taxon>Anaerocolumna</taxon>
    </lineage>
</organism>
<dbReference type="EMBL" id="FRAC01000010">
    <property type="protein sequence ID" value="SHK28583.1"/>
    <property type="molecule type" value="Genomic_DNA"/>
</dbReference>